<keyword evidence="2" id="KW-1185">Reference proteome</keyword>
<dbReference type="OrthoDB" id="3264463at2"/>
<dbReference type="STRING" id="1469144.LI90_1419"/>
<comment type="caution">
    <text evidence="1">The sequence shown here is derived from an EMBL/GenBank/DDBJ whole genome shotgun (WGS) entry which is preliminary data.</text>
</comment>
<dbReference type="EMBL" id="LAXD01000001">
    <property type="protein sequence ID" value="KWW99780.1"/>
    <property type="molecule type" value="Genomic_DNA"/>
</dbReference>
<proteinExistence type="predicted"/>
<dbReference type="Pfam" id="PF13830">
    <property type="entry name" value="DUF4192"/>
    <property type="match status" value="1"/>
</dbReference>
<sequence length="345" mass="36957">MTEPTAPPPGRLLRLRTPADVVEAVPYLLGFHPRNSLVALSLRGPRQRLGLVLRCDLPPPESRHPVAACAAAHLAADGASQAVAAVYAGGDGLAALDPHRPLVDALDRALREQGIGLHEALYVADGRWWSFFCVAACCPAEGTPLVFHPDSPVARAARAWGLQALADRDAVAARLEPVTGAEAEALAAAFKTVKAELAGRLSTGSGVQALREESLSLLRRAVRRVLQGGESFQAGEVARLVLGLEDHAVRDQAAEWRYGRYGAAALRLWLLLARRATPPHDLVPLTLAALAAYSSGDGVLARIAVERALERDPDYRLACLVRDVLDQGVHPKNLYRLRRGKEVSS</sequence>
<dbReference type="Proteomes" id="UP000070188">
    <property type="component" value="Unassembled WGS sequence"/>
</dbReference>
<reference evidence="2" key="1">
    <citation type="submission" date="2015-04" db="EMBL/GenBank/DDBJ databases">
        <title>Physiological reanalysis, assessment of diazotrophy, and genome sequences of multiple isolates of Streptomyces thermoautotrophicus.</title>
        <authorList>
            <person name="MacKellar D.C."/>
            <person name="Lieber L."/>
            <person name="Norman J."/>
            <person name="Bolger A."/>
            <person name="Tobin C."/>
            <person name="Murray J.W."/>
            <person name="Chang R."/>
            <person name="Ford T."/>
            <person name="Nguyen P.Q."/>
            <person name="Woodward J."/>
            <person name="Permingeat H."/>
            <person name="Joshi N.S."/>
            <person name="Silver P.A."/>
            <person name="Usadel B."/>
            <person name="Rutherford A.W."/>
            <person name="Friesen M."/>
            <person name="Prell J."/>
        </authorList>
    </citation>
    <scope>NUCLEOTIDE SEQUENCE [LARGE SCALE GENOMIC DNA]</scope>
    <source>
        <strain evidence="2">H1</strain>
    </source>
</reference>
<dbReference type="PATRIC" id="fig|1469144.10.peg.1558"/>
<dbReference type="AlphaFoldDB" id="A0A132MPK0"/>
<dbReference type="InterPro" id="IPR025447">
    <property type="entry name" value="DUF4192"/>
</dbReference>
<organism evidence="1 2">
    <name type="scientific">Carbonactinospora thermoautotrophica</name>
    <dbReference type="NCBI Taxonomy" id="1469144"/>
    <lineage>
        <taxon>Bacteria</taxon>
        <taxon>Bacillati</taxon>
        <taxon>Actinomycetota</taxon>
        <taxon>Actinomycetes</taxon>
        <taxon>Kitasatosporales</taxon>
        <taxon>Carbonactinosporaceae</taxon>
        <taxon>Carbonactinospora</taxon>
    </lineage>
</organism>
<name>A0A132MPK0_9ACTN</name>
<protein>
    <recommendedName>
        <fullName evidence="3">DUF4192 domain-containing protein</fullName>
    </recommendedName>
</protein>
<dbReference type="RefSeq" id="WP_066885672.1">
    <property type="nucleotide sequence ID" value="NZ_JYIJ01000015.1"/>
</dbReference>
<accession>A0A132MPK0</accession>
<evidence type="ECO:0008006" key="3">
    <source>
        <dbReference type="Google" id="ProtNLM"/>
    </source>
</evidence>
<evidence type="ECO:0000313" key="2">
    <source>
        <dbReference type="Proteomes" id="UP000070188"/>
    </source>
</evidence>
<evidence type="ECO:0000313" key="1">
    <source>
        <dbReference type="EMBL" id="KWW99780.1"/>
    </source>
</evidence>
<gene>
    <name evidence="1" type="ORF">LI90_1419</name>
</gene>